<accession>A0AAD5S4I0</accession>
<protein>
    <submittedName>
        <fullName evidence="3">Uncharacterized protein</fullName>
    </submittedName>
</protein>
<dbReference type="EMBL" id="JADGJD010001254">
    <property type="protein sequence ID" value="KAJ3045047.1"/>
    <property type="molecule type" value="Genomic_DNA"/>
</dbReference>
<feature type="region of interest" description="Disordered" evidence="1">
    <location>
        <begin position="1"/>
        <end position="22"/>
    </location>
</feature>
<evidence type="ECO:0000313" key="3">
    <source>
        <dbReference type="EMBL" id="KAJ3045047.1"/>
    </source>
</evidence>
<keyword evidence="4" id="KW-1185">Reference proteome</keyword>
<evidence type="ECO:0000256" key="1">
    <source>
        <dbReference type="SAM" id="MobiDB-lite"/>
    </source>
</evidence>
<keyword evidence="2" id="KW-1133">Transmembrane helix</keyword>
<evidence type="ECO:0000256" key="2">
    <source>
        <dbReference type="SAM" id="Phobius"/>
    </source>
</evidence>
<comment type="caution">
    <text evidence="3">The sequence shown here is derived from an EMBL/GenBank/DDBJ whole genome shotgun (WGS) entry which is preliminary data.</text>
</comment>
<name>A0AAD5S4I0_9FUNG</name>
<proteinExistence type="predicted"/>
<evidence type="ECO:0000313" key="4">
    <source>
        <dbReference type="Proteomes" id="UP001212841"/>
    </source>
</evidence>
<keyword evidence="2" id="KW-0812">Transmembrane</keyword>
<gene>
    <name evidence="3" type="ORF">HK097_001307</name>
</gene>
<reference evidence="3" key="1">
    <citation type="submission" date="2020-05" db="EMBL/GenBank/DDBJ databases">
        <title>Phylogenomic resolution of chytrid fungi.</title>
        <authorList>
            <person name="Stajich J.E."/>
            <person name="Amses K."/>
            <person name="Simmons R."/>
            <person name="Seto K."/>
            <person name="Myers J."/>
            <person name="Bonds A."/>
            <person name="Quandt C.A."/>
            <person name="Barry K."/>
            <person name="Liu P."/>
            <person name="Grigoriev I."/>
            <person name="Longcore J.E."/>
            <person name="James T.Y."/>
        </authorList>
    </citation>
    <scope>NUCLEOTIDE SEQUENCE</scope>
    <source>
        <strain evidence="3">JEL0318</strain>
    </source>
</reference>
<organism evidence="3 4">
    <name type="scientific">Rhizophlyctis rosea</name>
    <dbReference type="NCBI Taxonomy" id="64517"/>
    <lineage>
        <taxon>Eukaryota</taxon>
        <taxon>Fungi</taxon>
        <taxon>Fungi incertae sedis</taxon>
        <taxon>Chytridiomycota</taxon>
        <taxon>Chytridiomycota incertae sedis</taxon>
        <taxon>Chytridiomycetes</taxon>
        <taxon>Rhizophlyctidales</taxon>
        <taxon>Rhizophlyctidaceae</taxon>
        <taxon>Rhizophlyctis</taxon>
    </lineage>
</organism>
<dbReference type="AlphaFoldDB" id="A0AAD5S4I0"/>
<dbReference type="Proteomes" id="UP001212841">
    <property type="component" value="Unassembled WGS sequence"/>
</dbReference>
<feature type="region of interest" description="Disordered" evidence="1">
    <location>
        <begin position="121"/>
        <end position="162"/>
    </location>
</feature>
<sequence>MEPRNLARPAAARVNRRHQDLAPRQNTDYCPLKILRVDGLNARYNPHTFARGITAVLNDENPTASRIRVHPLLGSRTWFIICKQPGVVFEFPDDFELSYGKDDKKIMVGKSFISGVTKLSPLRSATSPSSSQKTKKKKEMKEKGEAVDPPAQQPQQPAVPPRTLATDHKYLPVLNTILLISLIVIIGALTYRVKAFGEDLDAVKKLVGA</sequence>
<feature type="transmembrane region" description="Helical" evidence="2">
    <location>
        <begin position="170"/>
        <end position="191"/>
    </location>
</feature>
<keyword evidence="2" id="KW-0472">Membrane</keyword>
<feature type="compositionally biased region" description="Low complexity" evidence="1">
    <location>
        <begin position="121"/>
        <end position="131"/>
    </location>
</feature>